<name>A0ACC5SXC7_ENSAD</name>
<proteinExistence type="predicted"/>
<evidence type="ECO:0000313" key="2">
    <source>
        <dbReference type="Proteomes" id="UP000823773"/>
    </source>
</evidence>
<comment type="caution">
    <text evidence="1">The sequence shown here is derived from an EMBL/GenBank/DDBJ whole genome shotgun (WGS) entry which is preliminary data.</text>
</comment>
<protein>
    <submittedName>
        <fullName evidence="1">Uncharacterized protein</fullName>
    </submittedName>
</protein>
<dbReference type="Proteomes" id="UP000823773">
    <property type="component" value="Unassembled WGS sequence"/>
</dbReference>
<evidence type="ECO:0000313" key="1">
    <source>
        <dbReference type="EMBL" id="MBP1873522.1"/>
    </source>
</evidence>
<gene>
    <name evidence="1" type="ORF">J2Z19_003237</name>
</gene>
<dbReference type="EMBL" id="JAGGJR010000004">
    <property type="protein sequence ID" value="MBP1873522.1"/>
    <property type="molecule type" value="Genomic_DNA"/>
</dbReference>
<reference evidence="1" key="1">
    <citation type="submission" date="2021-03" db="EMBL/GenBank/DDBJ databases">
        <title>Genomic Encyclopedia of Type Strains, Phase IV (KMG-IV): sequencing the most valuable type-strain genomes for metagenomic binning, comparative biology and taxonomic classification.</title>
        <authorList>
            <person name="Goeker M."/>
        </authorList>
    </citation>
    <scope>NUCLEOTIDE SEQUENCE</scope>
    <source>
        <strain evidence="1">DSM 18131</strain>
    </source>
</reference>
<sequence length="165" mass="17648">MSVSEAWMFRVKAAQRDLIEACGGIRRVERRFNYGKSTVGRWNDASDPTLMPLGAIVALETDCGIPYVTGALAEASGRRLTDPDEDRVADVCVMTTHAELLRHTAELANGMAIAISDSRVTPTEAQTIDRIAASMQNAMNDMRAALAAIKAKGGSPAGLRVVGDE</sequence>
<organism evidence="1 2">
    <name type="scientific">Ensifer adhaerens</name>
    <name type="common">Sinorhizobium morelense</name>
    <dbReference type="NCBI Taxonomy" id="106592"/>
    <lineage>
        <taxon>Bacteria</taxon>
        <taxon>Pseudomonadati</taxon>
        <taxon>Pseudomonadota</taxon>
        <taxon>Alphaproteobacteria</taxon>
        <taxon>Hyphomicrobiales</taxon>
        <taxon>Rhizobiaceae</taxon>
        <taxon>Sinorhizobium/Ensifer group</taxon>
        <taxon>Ensifer</taxon>
    </lineage>
</organism>
<accession>A0ACC5SXC7</accession>
<keyword evidence="2" id="KW-1185">Reference proteome</keyword>